<dbReference type="Proteomes" id="UP000658258">
    <property type="component" value="Unassembled WGS sequence"/>
</dbReference>
<name>A0ABQ3I3W1_9BACT</name>
<sequence>MSFKTKPLVIVGSARSDSNTLKLVNEVFAPGEANIMDLQNFFFEGYSYSQRYPANDEFNQLARAVHESQTIVFATPVYWYAMSGIMKTFFDRLTDLTKRHKAMGKQLAGKHTFLLSVGASPELPEGFEVPFRNSSIYFDMQYQGMLYRDTSANKLPKNFEDQVCRFRKKVLKLLH</sequence>
<evidence type="ECO:0000313" key="4">
    <source>
        <dbReference type="EMBL" id="GHE59474.1"/>
    </source>
</evidence>
<dbReference type="EMBL" id="BNAG01000002">
    <property type="protein sequence ID" value="GHE59474.1"/>
    <property type="molecule type" value="Genomic_DNA"/>
</dbReference>
<keyword evidence="5" id="KW-1185">Reference proteome</keyword>
<keyword evidence="2" id="KW-0288">FMN</keyword>
<dbReference type="PANTHER" id="PTHR43278">
    <property type="entry name" value="NAD(P)H-DEPENDENT FMN-CONTAINING OXIDOREDUCTASE YWQN-RELATED"/>
    <property type="match status" value="1"/>
</dbReference>
<evidence type="ECO:0000256" key="1">
    <source>
        <dbReference type="ARBA" id="ARBA00022630"/>
    </source>
</evidence>
<evidence type="ECO:0000256" key="2">
    <source>
        <dbReference type="ARBA" id="ARBA00022643"/>
    </source>
</evidence>
<dbReference type="PANTHER" id="PTHR43278:SF4">
    <property type="entry name" value="NAD(P)H-DEPENDENT FMN-CONTAINING OXIDOREDUCTASE YWQN-RELATED"/>
    <property type="match status" value="1"/>
</dbReference>
<evidence type="ECO:0000259" key="3">
    <source>
        <dbReference type="Pfam" id="PF03358"/>
    </source>
</evidence>
<dbReference type="InterPro" id="IPR005025">
    <property type="entry name" value="FMN_Rdtase-like_dom"/>
</dbReference>
<keyword evidence="1" id="KW-0285">Flavoprotein</keyword>
<dbReference type="RefSeq" id="WP_189629394.1">
    <property type="nucleotide sequence ID" value="NZ_BNAG01000002.1"/>
</dbReference>
<proteinExistence type="predicted"/>
<evidence type="ECO:0000313" key="5">
    <source>
        <dbReference type="Proteomes" id="UP000658258"/>
    </source>
</evidence>
<organism evidence="4 5">
    <name type="scientific">Roseivirga thermotolerans</name>
    <dbReference type="NCBI Taxonomy" id="1758176"/>
    <lineage>
        <taxon>Bacteria</taxon>
        <taxon>Pseudomonadati</taxon>
        <taxon>Bacteroidota</taxon>
        <taxon>Cytophagia</taxon>
        <taxon>Cytophagales</taxon>
        <taxon>Roseivirgaceae</taxon>
        <taxon>Roseivirga</taxon>
    </lineage>
</organism>
<accession>A0ABQ3I3W1</accession>
<gene>
    <name evidence="4" type="ORF">GCM10011340_12710</name>
</gene>
<dbReference type="InterPro" id="IPR051796">
    <property type="entry name" value="ISF_SsuE-like"/>
</dbReference>
<reference evidence="5" key="1">
    <citation type="journal article" date="2019" name="Int. J. Syst. Evol. Microbiol.">
        <title>The Global Catalogue of Microorganisms (GCM) 10K type strain sequencing project: providing services to taxonomists for standard genome sequencing and annotation.</title>
        <authorList>
            <consortium name="The Broad Institute Genomics Platform"/>
            <consortium name="The Broad Institute Genome Sequencing Center for Infectious Disease"/>
            <person name="Wu L."/>
            <person name="Ma J."/>
        </authorList>
    </citation>
    <scope>NUCLEOTIDE SEQUENCE [LARGE SCALE GENOMIC DNA]</scope>
    <source>
        <strain evidence="5">CGMCC 1.15111</strain>
    </source>
</reference>
<comment type="caution">
    <text evidence="4">The sequence shown here is derived from an EMBL/GenBank/DDBJ whole genome shotgun (WGS) entry which is preliminary data.</text>
</comment>
<dbReference type="Gene3D" id="3.40.50.360">
    <property type="match status" value="1"/>
</dbReference>
<protein>
    <recommendedName>
        <fullName evidence="3">NADPH-dependent FMN reductase-like domain-containing protein</fullName>
    </recommendedName>
</protein>
<feature type="domain" description="NADPH-dependent FMN reductase-like" evidence="3">
    <location>
        <begin position="6"/>
        <end position="120"/>
    </location>
</feature>
<dbReference type="Pfam" id="PF03358">
    <property type="entry name" value="FMN_red"/>
    <property type="match status" value="1"/>
</dbReference>
<dbReference type="InterPro" id="IPR029039">
    <property type="entry name" value="Flavoprotein-like_sf"/>
</dbReference>
<dbReference type="SUPFAM" id="SSF52218">
    <property type="entry name" value="Flavoproteins"/>
    <property type="match status" value="1"/>
</dbReference>